<keyword evidence="3" id="KW-0998">Cell outer membrane</keyword>
<name>A0A1M7A2T6_9BRAD</name>
<dbReference type="PANTHER" id="PTHR34597">
    <property type="entry name" value="SLR1661 PROTEIN"/>
    <property type="match status" value="1"/>
</dbReference>
<protein>
    <submittedName>
        <fullName evidence="7">Hemolysin activation/secretion protein</fullName>
    </submittedName>
</protein>
<evidence type="ECO:0000259" key="6">
    <source>
        <dbReference type="Pfam" id="PF08479"/>
    </source>
</evidence>
<dbReference type="Pfam" id="PF03865">
    <property type="entry name" value="ShlB"/>
    <property type="match status" value="1"/>
</dbReference>
<dbReference type="Gene3D" id="2.40.160.50">
    <property type="entry name" value="membrane protein fhac: a member of the omp85/tpsb transporter family"/>
    <property type="match status" value="1"/>
</dbReference>
<dbReference type="RefSeq" id="WP_172842122.1">
    <property type="nucleotide sequence ID" value="NZ_LT670844.1"/>
</dbReference>
<dbReference type="GO" id="GO:0046819">
    <property type="term" value="P:protein secretion by the type V secretion system"/>
    <property type="evidence" value="ECO:0007669"/>
    <property type="project" value="TreeGrafter"/>
</dbReference>
<evidence type="ECO:0000313" key="8">
    <source>
        <dbReference type="Proteomes" id="UP000189935"/>
    </source>
</evidence>
<dbReference type="GO" id="GO:0008320">
    <property type="term" value="F:protein transmembrane transporter activity"/>
    <property type="evidence" value="ECO:0007669"/>
    <property type="project" value="TreeGrafter"/>
</dbReference>
<evidence type="ECO:0000313" key="7">
    <source>
        <dbReference type="EMBL" id="SHL36925.1"/>
    </source>
</evidence>
<keyword evidence="4" id="KW-0732">Signal</keyword>
<dbReference type="EMBL" id="LT670844">
    <property type="protein sequence ID" value="SHL36925.1"/>
    <property type="molecule type" value="Genomic_DNA"/>
</dbReference>
<dbReference type="InterPro" id="IPR005565">
    <property type="entry name" value="Hemolysn_activator_HlyB_C"/>
</dbReference>
<dbReference type="Pfam" id="PF08479">
    <property type="entry name" value="POTRA_2"/>
    <property type="match status" value="1"/>
</dbReference>
<organism evidence="7 8">
    <name type="scientific">Bradyrhizobium lablabi</name>
    <dbReference type="NCBI Taxonomy" id="722472"/>
    <lineage>
        <taxon>Bacteria</taxon>
        <taxon>Pseudomonadati</taxon>
        <taxon>Pseudomonadota</taxon>
        <taxon>Alphaproteobacteria</taxon>
        <taxon>Hyphomicrobiales</taxon>
        <taxon>Nitrobacteraceae</taxon>
        <taxon>Bradyrhizobium</taxon>
    </lineage>
</organism>
<evidence type="ECO:0000256" key="3">
    <source>
        <dbReference type="ARBA" id="ARBA00023237"/>
    </source>
</evidence>
<accession>A0A1M7A2T6</accession>
<dbReference type="Gene3D" id="3.10.20.310">
    <property type="entry name" value="membrane protein fhac"/>
    <property type="match status" value="1"/>
</dbReference>
<keyword evidence="2" id="KW-0812">Transmembrane</keyword>
<reference evidence="7 8" key="1">
    <citation type="submission" date="2016-11" db="EMBL/GenBank/DDBJ databases">
        <authorList>
            <person name="Jaros S."/>
            <person name="Januszkiewicz K."/>
            <person name="Wedrychowicz H."/>
        </authorList>
    </citation>
    <scope>NUCLEOTIDE SEQUENCE [LARGE SCALE GENOMIC DNA]</scope>
    <source>
        <strain evidence="7 8">GAS499</strain>
    </source>
</reference>
<feature type="signal peptide" evidence="4">
    <location>
        <begin position="1"/>
        <end position="29"/>
    </location>
</feature>
<gene>
    <name evidence="7" type="ORF">SAMN05444159_5720</name>
</gene>
<feature type="domain" description="Polypeptide-transport-associated ShlB-type" evidence="6">
    <location>
        <begin position="81"/>
        <end position="156"/>
    </location>
</feature>
<dbReference type="GO" id="GO:0098046">
    <property type="term" value="C:type V protein secretion system complex"/>
    <property type="evidence" value="ECO:0007669"/>
    <property type="project" value="TreeGrafter"/>
</dbReference>
<dbReference type="PANTHER" id="PTHR34597:SF1">
    <property type="entry name" value="HEME_HEMOPEXIN TRANSPORTER PROTEIN HUXB"/>
    <property type="match status" value="1"/>
</dbReference>
<feature type="chain" id="PRO_5012025615" evidence="4">
    <location>
        <begin position="30"/>
        <end position="548"/>
    </location>
</feature>
<dbReference type="InterPro" id="IPR013686">
    <property type="entry name" value="Polypept-transport_assoc_ShlB"/>
</dbReference>
<evidence type="ECO:0000256" key="4">
    <source>
        <dbReference type="SAM" id="SignalP"/>
    </source>
</evidence>
<evidence type="ECO:0000256" key="1">
    <source>
        <dbReference type="ARBA" id="ARBA00022452"/>
    </source>
</evidence>
<evidence type="ECO:0000259" key="5">
    <source>
        <dbReference type="Pfam" id="PF03865"/>
    </source>
</evidence>
<evidence type="ECO:0000256" key="2">
    <source>
        <dbReference type="ARBA" id="ARBA00022692"/>
    </source>
</evidence>
<sequence>MIRRWSRCPAILLWIVAGWSSVDSARAQAIPPPPDPGRISNENLRNQRQIQRETEPQFEGPPVVGPAAPPAVIGPSGGPTFVLKKVVFDHSEFLSPAELNALAAPFIGRKIDNADLQRLLKSINDRYAERHQITAIAYLPKQNLNKGVLHIGIVEGRVGDVNIRGSRQVKPETVTGAVRLLPGEVIDVPKLERDVAWFNKGRLAQIQASLQPGVSFGLTNIDLSVIEPPANLLQLFLDNQGVYSVGAFEGGLNFQHYGLLGIDDRFTAYGIAAHGNRNINLAYDIPVNPWSGRGGVSFSLGTIAVYKGAYRDLNIDGRSQNLAFNYSQPIVVTPAFAFLLNGAVSDSVSASDQSHIPITDNDTQKKTAGFSVSYTSEKFSATLSPNYSFAHTSFRVVDTTQEFQEVNATYFAVLKLPFEFVVTAIDVGQWANQKLLAGDQLIQIGGPTTVRGYPTSGVAGYAGYYGNMELHHNVNALINGLDAFGFVDYGAVYSTFPKSVYLTSVGLGLSYDTKKYLVADISAGTPLTQAIPDHPNYFVYFRVTAKFQ</sequence>
<dbReference type="AlphaFoldDB" id="A0A1M7A2T6"/>
<keyword evidence="1" id="KW-1134">Transmembrane beta strand</keyword>
<proteinExistence type="predicted"/>
<dbReference type="Proteomes" id="UP000189935">
    <property type="component" value="Chromosome I"/>
</dbReference>
<keyword evidence="1" id="KW-0472">Membrane</keyword>
<feature type="domain" description="Haemolysin activator HlyB C-terminal" evidence="5">
    <location>
        <begin position="232"/>
        <end position="510"/>
    </location>
</feature>
<dbReference type="InterPro" id="IPR051544">
    <property type="entry name" value="TPS_OM_transporter"/>
</dbReference>